<feature type="domain" description="Amidohydrolase-related" evidence="8">
    <location>
        <begin position="62"/>
        <end position="382"/>
    </location>
</feature>
<feature type="binding site" evidence="7">
    <location>
        <position position="321"/>
    </location>
    <ligand>
        <name>4-imidazolone-5-propanoate</name>
        <dbReference type="ChEBI" id="CHEBI:77893"/>
    </ligand>
</feature>
<sequence length="407" mass="42827">MWDALWIDIDIATCATPGAYGRIEDAAIGVKDGRIAWIGPRGELPGPVEKLAAVLHQGEQNWVTPALIDCHTHLVYGGQRAGEFEKRLSGVSYADISRAGGGIRATVASTRAASEAELLRSALRRLAPLIAEGVTVVEIKSGYGLDLDTELKMLRVARAIEREAPVEVITTFLGAHAVPPEFEGDADGYIDFVCDEVLPGAVEQGLVDQVDAFCETIAFSPEQVERVYEAAKLFNLPVKLHAEQLSDTGGAELAAAYGALSADHLEYLSPAGVRAMAGAGTVAVLLPGAFYMLGETQAPPVARLRDAGVPIALATDSNPGSSPVTSLLTTMNMGCVLFGLTPVEALAGVTRNAARALGLGDRRGTLEVGKAADFVIWDIEEPAELAYRVGFNPCVDVIRAGVPTLVG</sequence>
<dbReference type="GO" id="GO:0005506">
    <property type="term" value="F:iron ion binding"/>
    <property type="evidence" value="ECO:0007669"/>
    <property type="project" value="UniProtKB-UniRule"/>
</dbReference>
<dbReference type="EC" id="3.5.2.7" evidence="1 7"/>
<comment type="function">
    <text evidence="7">Catalyzes the hydrolytic cleavage of the carbon-nitrogen bond in imidazolone-5-propanoate to yield N-formimidoyl-L-glutamate. It is the third step in the universal histidine degradation pathway.</text>
</comment>
<dbReference type="InterPro" id="IPR011059">
    <property type="entry name" value="Metal-dep_hydrolase_composite"/>
</dbReference>
<comment type="cofactor">
    <cofactor evidence="7">
        <name>Zn(2+)</name>
        <dbReference type="ChEBI" id="CHEBI:29105"/>
    </cofactor>
    <cofactor evidence="7">
        <name>Fe(3+)</name>
        <dbReference type="ChEBI" id="CHEBI:29034"/>
    </cofactor>
    <text evidence="7">Binds 1 zinc or iron ion per subunit.</text>
</comment>
<dbReference type="OrthoDB" id="9776455at2"/>
<dbReference type="GO" id="GO:0008270">
    <property type="term" value="F:zinc ion binding"/>
    <property type="evidence" value="ECO:0007669"/>
    <property type="project" value="UniProtKB-UniRule"/>
</dbReference>
<feature type="binding site" evidence="7">
    <location>
        <position position="73"/>
    </location>
    <ligand>
        <name>Fe(3+)</name>
        <dbReference type="ChEBI" id="CHEBI:29034"/>
    </ligand>
</feature>
<feature type="binding site" evidence="7">
    <location>
        <position position="316"/>
    </location>
    <ligand>
        <name>Fe(3+)</name>
        <dbReference type="ChEBI" id="CHEBI:29034"/>
    </ligand>
</feature>
<evidence type="ECO:0000256" key="1">
    <source>
        <dbReference type="ARBA" id="ARBA00012864"/>
    </source>
</evidence>
<reference evidence="9 10" key="1">
    <citation type="submission" date="2016-10" db="EMBL/GenBank/DDBJ databases">
        <authorList>
            <person name="Varghese N."/>
            <person name="Submissions S."/>
        </authorList>
    </citation>
    <scope>NUCLEOTIDE SEQUENCE [LARGE SCALE GENOMIC DNA]</scope>
    <source>
        <strain evidence="9 10">DSM 18839</strain>
    </source>
</reference>
<feature type="binding site" evidence="7">
    <location>
        <position position="320"/>
    </location>
    <ligand>
        <name>N-formimidoyl-L-glutamate</name>
        <dbReference type="ChEBI" id="CHEBI:58928"/>
    </ligand>
</feature>
<dbReference type="EMBL" id="FNBW01000002">
    <property type="protein sequence ID" value="SDF23597.1"/>
    <property type="molecule type" value="Genomic_DNA"/>
</dbReference>
<comment type="similarity">
    <text evidence="7">Belongs to the metallo-dependent hydrolases superfamily. HutI family.</text>
</comment>
<dbReference type="InterPro" id="IPR032466">
    <property type="entry name" value="Metal_Hydrolase"/>
</dbReference>
<feature type="binding site" evidence="7">
    <location>
        <position position="71"/>
    </location>
    <ligand>
        <name>Zn(2+)</name>
        <dbReference type="ChEBI" id="CHEBI:29105"/>
    </ligand>
</feature>
<organism evidence="9 10">
    <name type="scientific">Thalassobaculum litoreum DSM 18839</name>
    <dbReference type="NCBI Taxonomy" id="1123362"/>
    <lineage>
        <taxon>Bacteria</taxon>
        <taxon>Pseudomonadati</taxon>
        <taxon>Pseudomonadota</taxon>
        <taxon>Alphaproteobacteria</taxon>
        <taxon>Rhodospirillales</taxon>
        <taxon>Thalassobaculaceae</taxon>
        <taxon>Thalassobaculum</taxon>
    </lineage>
</organism>
<dbReference type="GO" id="GO:0005737">
    <property type="term" value="C:cytoplasm"/>
    <property type="evidence" value="ECO:0007669"/>
    <property type="project" value="UniProtKB-SubCell"/>
</dbReference>
<feature type="binding site" evidence="7">
    <location>
        <position position="318"/>
    </location>
    <ligand>
        <name>N-formimidoyl-L-glutamate</name>
        <dbReference type="ChEBI" id="CHEBI:58928"/>
    </ligand>
</feature>
<proteinExistence type="inferred from homology"/>
<keyword evidence="6 7" id="KW-0408">Iron</keyword>
<feature type="binding site" evidence="7">
    <location>
        <position position="73"/>
    </location>
    <ligand>
        <name>Zn(2+)</name>
        <dbReference type="ChEBI" id="CHEBI:29105"/>
    </ligand>
</feature>
<feature type="binding site" evidence="7">
    <location>
        <position position="143"/>
    </location>
    <ligand>
        <name>4-imidazolone-5-propanoate</name>
        <dbReference type="ChEBI" id="CHEBI:77893"/>
    </ligand>
</feature>
<feature type="binding site" evidence="7">
    <location>
        <position position="244"/>
    </location>
    <ligand>
        <name>4-imidazolone-5-propanoate</name>
        <dbReference type="ChEBI" id="CHEBI:77893"/>
    </ligand>
</feature>
<dbReference type="GO" id="GO:0019557">
    <property type="term" value="P:L-histidine catabolic process to glutamate and formate"/>
    <property type="evidence" value="ECO:0007669"/>
    <property type="project" value="UniProtKB-UniPathway"/>
</dbReference>
<evidence type="ECO:0000256" key="7">
    <source>
        <dbReference type="HAMAP-Rule" id="MF_00372"/>
    </source>
</evidence>
<evidence type="ECO:0000256" key="2">
    <source>
        <dbReference type="ARBA" id="ARBA00022723"/>
    </source>
</evidence>
<dbReference type="RefSeq" id="WP_093148195.1">
    <property type="nucleotide sequence ID" value="NZ_FNBW01000002.1"/>
</dbReference>
<feature type="binding site" evidence="7">
    <location>
        <position position="241"/>
    </location>
    <ligand>
        <name>Fe(3+)</name>
        <dbReference type="ChEBI" id="CHEBI:29034"/>
    </ligand>
</feature>
<keyword evidence="2 7" id="KW-0479">Metal-binding</keyword>
<evidence type="ECO:0000256" key="4">
    <source>
        <dbReference type="ARBA" id="ARBA00022808"/>
    </source>
</evidence>
<keyword evidence="5 7" id="KW-0862">Zinc</keyword>
<protein>
    <recommendedName>
        <fullName evidence="1 7">Imidazolonepropionase</fullName>
        <ecNumber evidence="1 7">3.5.2.7</ecNumber>
    </recommendedName>
    <alternativeName>
        <fullName evidence="7">Imidazolone-5-propionate hydrolase</fullName>
    </alternativeName>
</protein>
<feature type="binding site" evidence="7">
    <location>
        <position position="71"/>
    </location>
    <ligand>
        <name>Fe(3+)</name>
        <dbReference type="ChEBI" id="CHEBI:29034"/>
    </ligand>
</feature>
<evidence type="ECO:0000256" key="3">
    <source>
        <dbReference type="ARBA" id="ARBA00022801"/>
    </source>
</evidence>
<comment type="pathway">
    <text evidence="7">Amino-acid degradation; L-histidine degradation into L-glutamate; N-formimidoyl-L-glutamate from L-histidine: step 3/3.</text>
</comment>
<dbReference type="UniPathway" id="UPA00379">
    <property type="reaction ID" value="UER00551"/>
</dbReference>
<dbReference type="CDD" id="cd01296">
    <property type="entry name" value="Imidazolone-5PH"/>
    <property type="match status" value="1"/>
</dbReference>
<dbReference type="FunFam" id="3.20.20.140:FF:000007">
    <property type="entry name" value="Imidazolonepropionase"/>
    <property type="match status" value="1"/>
</dbReference>
<keyword evidence="10" id="KW-1185">Reference proteome</keyword>
<feature type="binding site" evidence="7">
    <location>
        <position position="176"/>
    </location>
    <ligand>
        <name>4-imidazolone-5-propanoate</name>
        <dbReference type="ChEBI" id="CHEBI:77893"/>
    </ligand>
</feature>
<dbReference type="Pfam" id="PF01979">
    <property type="entry name" value="Amidohydro_1"/>
    <property type="match status" value="1"/>
</dbReference>
<dbReference type="Proteomes" id="UP000198615">
    <property type="component" value="Unassembled WGS sequence"/>
</dbReference>
<dbReference type="SUPFAM" id="SSF51338">
    <property type="entry name" value="Composite domain of metallo-dependent hydrolases"/>
    <property type="match status" value="1"/>
</dbReference>
<dbReference type="AlphaFoldDB" id="A0A8G2BEN8"/>
<evidence type="ECO:0000259" key="8">
    <source>
        <dbReference type="Pfam" id="PF01979"/>
    </source>
</evidence>
<dbReference type="PANTHER" id="PTHR42752">
    <property type="entry name" value="IMIDAZOLONEPROPIONASE"/>
    <property type="match status" value="1"/>
</dbReference>
<dbReference type="InterPro" id="IPR005920">
    <property type="entry name" value="HutI"/>
</dbReference>
<keyword evidence="4 7" id="KW-0369">Histidine metabolism</keyword>
<comment type="subcellular location">
    <subcellularLocation>
        <location evidence="7">Cytoplasm</location>
    </subcellularLocation>
</comment>
<dbReference type="Gene3D" id="2.30.40.10">
    <property type="entry name" value="Urease, subunit C, domain 1"/>
    <property type="match status" value="1"/>
</dbReference>
<evidence type="ECO:0000313" key="9">
    <source>
        <dbReference type="EMBL" id="SDF23597.1"/>
    </source>
</evidence>
<accession>A0A8G2BEN8</accession>
<dbReference type="PANTHER" id="PTHR42752:SF1">
    <property type="entry name" value="IMIDAZOLONEPROPIONASE-RELATED"/>
    <property type="match status" value="1"/>
</dbReference>
<evidence type="ECO:0000256" key="6">
    <source>
        <dbReference type="ARBA" id="ARBA00023004"/>
    </source>
</evidence>
<evidence type="ECO:0000256" key="5">
    <source>
        <dbReference type="ARBA" id="ARBA00022833"/>
    </source>
</evidence>
<feature type="binding site" evidence="7">
    <location>
        <position position="316"/>
    </location>
    <ligand>
        <name>Zn(2+)</name>
        <dbReference type="ChEBI" id="CHEBI:29105"/>
    </ligand>
</feature>
<dbReference type="HAMAP" id="MF_00372">
    <property type="entry name" value="HutI"/>
    <property type="match status" value="1"/>
</dbReference>
<dbReference type="Gene3D" id="3.20.20.140">
    <property type="entry name" value="Metal-dependent hydrolases"/>
    <property type="match status" value="1"/>
</dbReference>
<dbReference type="InterPro" id="IPR006680">
    <property type="entry name" value="Amidohydro-rel"/>
</dbReference>
<evidence type="ECO:0000313" key="10">
    <source>
        <dbReference type="Proteomes" id="UP000198615"/>
    </source>
</evidence>
<comment type="catalytic activity">
    <reaction evidence="7">
        <text>4-imidazolone-5-propanoate + H2O = N-formimidoyl-L-glutamate</text>
        <dbReference type="Rhea" id="RHEA:23660"/>
        <dbReference type="ChEBI" id="CHEBI:15377"/>
        <dbReference type="ChEBI" id="CHEBI:58928"/>
        <dbReference type="ChEBI" id="CHEBI:77893"/>
        <dbReference type="EC" id="3.5.2.7"/>
    </reaction>
</comment>
<dbReference type="SUPFAM" id="SSF51556">
    <property type="entry name" value="Metallo-dependent hydrolases"/>
    <property type="match status" value="1"/>
</dbReference>
<feature type="binding site" evidence="7">
    <location>
        <position position="143"/>
    </location>
    <ligand>
        <name>N-formimidoyl-L-glutamate</name>
        <dbReference type="ChEBI" id="CHEBI:58928"/>
    </ligand>
</feature>
<dbReference type="GO" id="GO:0050480">
    <property type="term" value="F:imidazolonepropionase activity"/>
    <property type="evidence" value="ECO:0007669"/>
    <property type="project" value="UniProtKB-UniRule"/>
</dbReference>
<gene>
    <name evidence="7" type="primary">hutI</name>
    <name evidence="9" type="ORF">SAMN05660686_00678</name>
</gene>
<feature type="binding site" evidence="7">
    <location>
        <position position="80"/>
    </location>
    <ligand>
        <name>4-imidazolone-5-propanoate</name>
        <dbReference type="ChEBI" id="CHEBI:77893"/>
    </ligand>
</feature>
<keyword evidence="3 7" id="KW-0378">Hydrolase</keyword>
<dbReference type="GO" id="GO:0019556">
    <property type="term" value="P:L-histidine catabolic process to glutamate and formamide"/>
    <property type="evidence" value="ECO:0007669"/>
    <property type="project" value="UniProtKB-UniRule"/>
</dbReference>
<name>A0A8G2BEN8_9PROT</name>
<feature type="binding site" evidence="7">
    <location>
        <position position="241"/>
    </location>
    <ligand>
        <name>Zn(2+)</name>
        <dbReference type="ChEBI" id="CHEBI:29105"/>
    </ligand>
</feature>
<keyword evidence="7" id="KW-0963">Cytoplasm</keyword>
<dbReference type="NCBIfam" id="TIGR01224">
    <property type="entry name" value="hutI"/>
    <property type="match status" value="1"/>
</dbReference>
<comment type="caution">
    <text evidence="9">The sequence shown here is derived from an EMBL/GenBank/DDBJ whole genome shotgun (WGS) entry which is preliminary data.</text>
</comment>